<dbReference type="OrthoDB" id="9799122at2"/>
<dbReference type="InterPro" id="IPR036249">
    <property type="entry name" value="Thioredoxin-like_sf"/>
</dbReference>
<gene>
    <name evidence="1" type="ORF">AHOG_09215</name>
</gene>
<dbReference type="Gene3D" id="3.40.30.10">
    <property type="entry name" value="Glutaredoxin"/>
    <property type="match status" value="1"/>
</dbReference>
<dbReference type="SUPFAM" id="SSF52833">
    <property type="entry name" value="Thioredoxin-like"/>
    <property type="match status" value="1"/>
</dbReference>
<reference evidence="1 2" key="1">
    <citation type="submission" date="2017-07" db="EMBL/GenBank/DDBJ databases">
        <title>Complete genome sequence of Actinoalloteichus hoggarensis DSM 45943, type strain of Actinoalloteichus hoggarensis.</title>
        <authorList>
            <person name="Ruckert C."/>
            <person name="Nouioui I."/>
            <person name="Willmese J."/>
            <person name="van Wezel G."/>
            <person name="Klenk H.-P."/>
            <person name="Kalinowski J."/>
            <person name="Zotchev S.B."/>
        </authorList>
    </citation>
    <scope>NUCLEOTIDE SEQUENCE [LARGE SCALE GENOMIC DNA]</scope>
    <source>
        <strain evidence="1 2">DSM 45943</strain>
    </source>
</reference>
<dbReference type="RefSeq" id="WP_093940981.1">
    <property type="nucleotide sequence ID" value="NZ_CP022521.1"/>
</dbReference>
<protein>
    <submittedName>
        <fullName evidence="1">DSBA-like thioredoxin domain protein</fullName>
    </submittedName>
</protein>
<dbReference type="Proteomes" id="UP000204221">
    <property type="component" value="Chromosome"/>
</dbReference>
<sequence length="233" mass="25313">MSEIDTASTPTEPGERGALSVEIWFDFACPWCQIGFRRWGDALGRFAHADRVETRWRSFELRPGYAETPSRPLVDIMLSDWGMDEPTVTGIVERIRAEGRAAGLVLRPEGLRPTSTFDAHRLAHAAAEHGFGDVMRKSLFAACHRDLGDLADRGLLTELASAAGLSRTETARLWSTDAYADVVRAEHARAATAGVSEVPAFRLGGRVHSGSPATGDLLGLLDQAWREQASGAD</sequence>
<dbReference type="PANTHER" id="PTHR13887">
    <property type="entry name" value="GLUTATHIONE S-TRANSFERASE KAPPA"/>
    <property type="match status" value="1"/>
</dbReference>
<dbReference type="InterPro" id="IPR001853">
    <property type="entry name" value="DSBA-like_thioredoxin_dom"/>
</dbReference>
<dbReference type="GO" id="GO:0016491">
    <property type="term" value="F:oxidoreductase activity"/>
    <property type="evidence" value="ECO:0007669"/>
    <property type="project" value="InterPro"/>
</dbReference>
<dbReference type="EMBL" id="CP022521">
    <property type="protein sequence ID" value="ASO19487.1"/>
    <property type="molecule type" value="Genomic_DNA"/>
</dbReference>
<keyword evidence="2" id="KW-1185">Reference proteome</keyword>
<organism evidence="1 2">
    <name type="scientific">Actinoalloteichus hoggarensis</name>
    <dbReference type="NCBI Taxonomy" id="1470176"/>
    <lineage>
        <taxon>Bacteria</taxon>
        <taxon>Bacillati</taxon>
        <taxon>Actinomycetota</taxon>
        <taxon>Actinomycetes</taxon>
        <taxon>Pseudonocardiales</taxon>
        <taxon>Pseudonocardiaceae</taxon>
        <taxon>Actinoalloteichus</taxon>
    </lineage>
</organism>
<dbReference type="AlphaFoldDB" id="A0A221W126"/>
<name>A0A221W126_9PSEU</name>
<dbReference type="Pfam" id="PF01323">
    <property type="entry name" value="DSBA"/>
    <property type="match status" value="1"/>
</dbReference>
<dbReference type="PANTHER" id="PTHR13887:SF41">
    <property type="entry name" value="THIOREDOXIN SUPERFAMILY PROTEIN"/>
    <property type="match status" value="1"/>
</dbReference>
<dbReference type="CDD" id="cd03024">
    <property type="entry name" value="DsbA_FrnE"/>
    <property type="match status" value="1"/>
</dbReference>
<accession>A0A221W126</accession>
<evidence type="ECO:0000313" key="1">
    <source>
        <dbReference type="EMBL" id="ASO19487.1"/>
    </source>
</evidence>
<dbReference type="KEGG" id="ahg:AHOG_09215"/>
<evidence type="ECO:0000313" key="2">
    <source>
        <dbReference type="Proteomes" id="UP000204221"/>
    </source>
</evidence>
<proteinExistence type="predicted"/>